<evidence type="ECO:0000259" key="1">
    <source>
        <dbReference type="PROSITE" id="PS51725"/>
    </source>
</evidence>
<dbReference type="AlphaFoldDB" id="A0A366FCB6"/>
<evidence type="ECO:0000313" key="3">
    <source>
        <dbReference type="Proteomes" id="UP000253529"/>
    </source>
</evidence>
<dbReference type="Gene3D" id="3.30.70.100">
    <property type="match status" value="1"/>
</dbReference>
<evidence type="ECO:0000313" key="2">
    <source>
        <dbReference type="EMBL" id="RBP12281.1"/>
    </source>
</evidence>
<reference evidence="2 3" key="1">
    <citation type="submission" date="2018-06" db="EMBL/GenBank/DDBJ databases">
        <title>Genomic Encyclopedia of Type Strains, Phase IV (KMG-IV): sequencing the most valuable type-strain genomes for metagenomic binning, comparative biology and taxonomic classification.</title>
        <authorList>
            <person name="Goeker M."/>
        </authorList>
    </citation>
    <scope>NUCLEOTIDE SEQUENCE [LARGE SCALE GENOMIC DNA]</scope>
    <source>
        <strain evidence="2 3">DSM 24875</strain>
    </source>
</reference>
<dbReference type="PANTHER" id="PTHR33336:SF3">
    <property type="entry name" value="ABM DOMAIN-CONTAINING PROTEIN"/>
    <property type="match status" value="1"/>
</dbReference>
<dbReference type="InterPro" id="IPR007138">
    <property type="entry name" value="ABM_dom"/>
</dbReference>
<comment type="caution">
    <text evidence="2">The sequence shown here is derived from an EMBL/GenBank/DDBJ whole genome shotgun (WGS) entry which is preliminary data.</text>
</comment>
<dbReference type="GO" id="GO:0004497">
    <property type="term" value="F:monooxygenase activity"/>
    <property type="evidence" value="ECO:0007669"/>
    <property type="project" value="UniProtKB-KW"/>
</dbReference>
<keyword evidence="3" id="KW-1185">Reference proteome</keyword>
<gene>
    <name evidence="2" type="ORF">DFR50_114111</name>
</gene>
<dbReference type="InterPro" id="IPR050744">
    <property type="entry name" value="AI-2_Isomerase_LsrG"/>
</dbReference>
<sequence>MRLFLAAASPYSAGMLLIVGTIRVPPETIAATRAAARRMIEATRAEDGCAHYAFAEDVLDPGLIQIYELWRDQAALDAHFASAHMAEWRAVLGEIGVLDRKLRIHEVGEGRPL</sequence>
<accession>A0A366FCB6</accession>
<dbReference type="Pfam" id="PF03992">
    <property type="entry name" value="ABM"/>
    <property type="match status" value="1"/>
</dbReference>
<dbReference type="EMBL" id="QNRK01000014">
    <property type="protein sequence ID" value="RBP12281.1"/>
    <property type="molecule type" value="Genomic_DNA"/>
</dbReference>
<name>A0A366FCB6_9HYPH</name>
<proteinExistence type="predicted"/>
<dbReference type="PROSITE" id="PS51725">
    <property type="entry name" value="ABM"/>
    <property type="match status" value="1"/>
</dbReference>
<dbReference type="PANTHER" id="PTHR33336">
    <property type="entry name" value="QUINOL MONOOXYGENASE YGIN-RELATED"/>
    <property type="match status" value="1"/>
</dbReference>
<dbReference type="Proteomes" id="UP000253529">
    <property type="component" value="Unassembled WGS sequence"/>
</dbReference>
<organism evidence="2 3">
    <name type="scientific">Roseiarcus fermentans</name>
    <dbReference type="NCBI Taxonomy" id="1473586"/>
    <lineage>
        <taxon>Bacteria</taxon>
        <taxon>Pseudomonadati</taxon>
        <taxon>Pseudomonadota</taxon>
        <taxon>Alphaproteobacteria</taxon>
        <taxon>Hyphomicrobiales</taxon>
        <taxon>Roseiarcaceae</taxon>
        <taxon>Roseiarcus</taxon>
    </lineage>
</organism>
<dbReference type="InterPro" id="IPR011008">
    <property type="entry name" value="Dimeric_a/b-barrel"/>
</dbReference>
<keyword evidence="2" id="KW-0503">Monooxygenase</keyword>
<protein>
    <submittedName>
        <fullName evidence="2">Quinol monooxygenase YgiN</fullName>
    </submittedName>
</protein>
<keyword evidence="2" id="KW-0560">Oxidoreductase</keyword>
<dbReference type="SUPFAM" id="SSF54909">
    <property type="entry name" value="Dimeric alpha+beta barrel"/>
    <property type="match status" value="1"/>
</dbReference>
<feature type="domain" description="ABM" evidence="1">
    <location>
        <begin position="16"/>
        <end position="107"/>
    </location>
</feature>